<dbReference type="Gene3D" id="3.90.1010.10">
    <property type="match status" value="1"/>
</dbReference>
<evidence type="ECO:0000313" key="2">
    <source>
        <dbReference type="EMBL" id="AUN98260.1"/>
    </source>
</evidence>
<dbReference type="EMBL" id="CP025704">
    <property type="protein sequence ID" value="AUN98260.1"/>
    <property type="molecule type" value="Genomic_DNA"/>
</dbReference>
<reference evidence="2 3" key="1">
    <citation type="submission" date="2018-01" db="EMBL/GenBank/DDBJ databases">
        <title>Complete genome sequence of Bacteriovorax stolpii DSM12778.</title>
        <authorList>
            <person name="Tang B."/>
            <person name="Chang J."/>
        </authorList>
    </citation>
    <scope>NUCLEOTIDE SEQUENCE [LARGE SCALE GENOMIC DNA]</scope>
    <source>
        <strain evidence="2 3">DSM 12778</strain>
    </source>
</reference>
<dbReference type="InterPro" id="IPR003808">
    <property type="entry name" value="Fe-S_metab-assoc_dom"/>
</dbReference>
<accession>A0A2K9NRW3</accession>
<dbReference type="KEGG" id="bsto:C0V70_09115"/>
<dbReference type="PANTHER" id="PTHR43597:SF5">
    <property type="entry name" value="SUFE-LIKE PROTEIN 2, CHLOROPLASTIC"/>
    <property type="match status" value="1"/>
</dbReference>
<dbReference type="SUPFAM" id="SSF82649">
    <property type="entry name" value="SufE/NifU"/>
    <property type="match status" value="1"/>
</dbReference>
<comment type="similarity">
    <text evidence="1">Belongs to the SufE family.</text>
</comment>
<dbReference type="Pfam" id="PF02657">
    <property type="entry name" value="SufE"/>
    <property type="match status" value="1"/>
</dbReference>
<name>A0A2K9NRW3_BACTC</name>
<sequence length="142" mass="16092">MINERIAGLIADFKRFSDWEERYKHLIEIGKKMSPMDESNRIPANLVKGCQSQVWLHADLVDGKIFFQADSDASIVKGIVALLVSVYSGSTPDEILMTKPTFLEDIGLREHLSMSRANGLNSMMKQISFFAMAYKAKMQMQK</sequence>
<gene>
    <name evidence="2" type="ORF">C0V70_09115</name>
</gene>
<organism evidence="2 3">
    <name type="scientific">Bacteriovorax stolpii</name>
    <name type="common">Bdellovibrio stolpii</name>
    <dbReference type="NCBI Taxonomy" id="960"/>
    <lineage>
        <taxon>Bacteria</taxon>
        <taxon>Pseudomonadati</taxon>
        <taxon>Bdellovibrionota</taxon>
        <taxon>Bacteriovoracia</taxon>
        <taxon>Bacteriovoracales</taxon>
        <taxon>Bacteriovoracaceae</taxon>
        <taxon>Bacteriovorax</taxon>
    </lineage>
</organism>
<evidence type="ECO:0000313" key="3">
    <source>
        <dbReference type="Proteomes" id="UP000235584"/>
    </source>
</evidence>
<dbReference type="AlphaFoldDB" id="A0A2K9NRW3"/>
<evidence type="ECO:0000256" key="1">
    <source>
        <dbReference type="ARBA" id="ARBA00010282"/>
    </source>
</evidence>
<keyword evidence="3" id="KW-1185">Reference proteome</keyword>
<protein>
    <submittedName>
        <fullName evidence="2">Fe-S metabolism protein SufE</fullName>
    </submittedName>
</protein>
<dbReference type="Proteomes" id="UP000235584">
    <property type="component" value="Chromosome"/>
</dbReference>
<dbReference type="PANTHER" id="PTHR43597">
    <property type="entry name" value="SULFUR ACCEPTOR PROTEIN CSDE"/>
    <property type="match status" value="1"/>
</dbReference>
<proteinExistence type="inferred from homology"/>
<dbReference type="RefSeq" id="WP_102243551.1">
    <property type="nucleotide sequence ID" value="NZ_CP025704.1"/>
</dbReference>